<keyword evidence="4" id="KW-0326">Glycosidase</keyword>
<dbReference type="InterPro" id="IPR031704">
    <property type="entry name" value="Glyco_hydro_36_N"/>
</dbReference>
<dbReference type="Proteomes" id="UP000326336">
    <property type="component" value="Unassembled WGS sequence"/>
</dbReference>
<keyword evidence="3" id="KW-0378">Hydrolase</keyword>
<sequence length="771" mass="84478">MPLIQQFQGTAADGADLTAIYAEQPSAGVAFALIFAGADLPRFVHWGRPIADPATIISQYDALRPQRVSGALDDTAWPSILPTQSESWIGAPRCEIRRDGIELHCRFQVEAVTATAIEHDAGAVAQPSHSATVGDQLFAERSSSGNPSQTPTIAVEASDDEQGVGIIWTCELDESGLIRQRLEITNLGGGTLDIGRIELGFPLPADASEILTTTGHHLRERHPQRQPLTVGRFEKLAMAGRPDFDASLLLSAGEPGFGFTRGDVYSVHVGWSGNSVLSVERLPYTTGLIGGGEILLGGEIALANGESYTTPWVYGSYGHGLNEVAARFHEYLRRVHRDERRALGIADKPRPVILNTWEAVYFNHNYDTLAALADKAAAIGVERFVVDDGWFGSRRDDTSGLGDWQIAQSVWPDGPKSLRALADYVHGLGMEFGLWFEPEMANLQSDVVRRHPDWVLRPTASRLPMQGRSQQVVDLTNPDAYAYVYGCVDRLVGELGIDYIKWDHNKLVTEAVSPRSGRPAVHAQTLAVYRMMHDLKTAHPGLEIESCASGGGRVDLGILEITDRIWVSDCVDPVERADIQRYTSLLVPPFMMGEHVGASPAHSTHRATSQEMRMAMAFFGHMGVEWNLLKESDANVAKLGEWIAEFKKHREWFAVDTCVHSDCSDPAVRVDGMVKPDRSAAFYRFTQLTTSDTYPAAPVRLPGLDPDCTYRIQPLWLDLDLDGLGIGNGQSPLGWWTPNGVLMTGRALATYGLRPPSVHPAQSVLLTAIRQ</sequence>
<dbReference type="InterPro" id="IPR002252">
    <property type="entry name" value="Glyco_hydro_36"/>
</dbReference>
<accession>A0A5N5RDQ4</accession>
<evidence type="ECO:0000256" key="3">
    <source>
        <dbReference type="ARBA" id="ARBA00022801"/>
    </source>
</evidence>
<dbReference type="PRINTS" id="PR00743">
    <property type="entry name" value="GLHYDRLASE36"/>
</dbReference>
<evidence type="ECO:0000313" key="8">
    <source>
        <dbReference type="Proteomes" id="UP000326336"/>
    </source>
</evidence>
<evidence type="ECO:0000256" key="1">
    <source>
        <dbReference type="ARBA" id="ARBA00001255"/>
    </source>
</evidence>
<dbReference type="Pfam" id="PF16875">
    <property type="entry name" value="Glyco_hydro_36N"/>
    <property type="match status" value="1"/>
</dbReference>
<reference evidence="7 8" key="1">
    <citation type="journal article" date="2019" name="Int. J. Syst. Evol. Microbiol.">
        <title>Bifidobacterium jacchi sp. nov., isolated from the faeces of a baby common marmoset (Callithrix jacchus).</title>
        <authorList>
            <person name="Modesto M."/>
            <person name="Watanabe K."/>
            <person name="Arita M."/>
            <person name="Satti M."/>
            <person name="Oki K."/>
            <person name="Sciavilla P."/>
            <person name="Patavino C."/>
            <person name="Camma C."/>
            <person name="Michelini S."/>
            <person name="Sgorbati B."/>
            <person name="Mattarelli P."/>
        </authorList>
    </citation>
    <scope>NUCLEOTIDE SEQUENCE [LARGE SCALE GENOMIC DNA]</scope>
    <source>
        <strain evidence="7 8">MRM 9.3</strain>
    </source>
</reference>
<evidence type="ECO:0000313" key="7">
    <source>
        <dbReference type="EMBL" id="KAB5603600.1"/>
    </source>
</evidence>
<keyword evidence="8" id="KW-1185">Reference proteome</keyword>
<dbReference type="SUPFAM" id="SSF51445">
    <property type="entry name" value="(Trans)glycosidases"/>
    <property type="match status" value="1"/>
</dbReference>
<evidence type="ECO:0000259" key="5">
    <source>
        <dbReference type="Pfam" id="PF16874"/>
    </source>
</evidence>
<dbReference type="PROSITE" id="PS00512">
    <property type="entry name" value="ALPHA_GALACTOSIDASE"/>
    <property type="match status" value="1"/>
</dbReference>
<name>A0A5N5RDQ4_9BIFI</name>
<dbReference type="InterPro" id="IPR017853">
    <property type="entry name" value="GH"/>
</dbReference>
<dbReference type="InterPro" id="IPR031705">
    <property type="entry name" value="Glyco_hydro_36_C"/>
</dbReference>
<dbReference type="InterPro" id="IPR013785">
    <property type="entry name" value="Aldolase_TIM"/>
</dbReference>
<dbReference type="CDD" id="cd14791">
    <property type="entry name" value="GH36"/>
    <property type="match status" value="1"/>
</dbReference>
<dbReference type="InterPro" id="IPR038417">
    <property type="entry name" value="Alpga-gal_N_sf"/>
</dbReference>
<feature type="domain" description="Glycosyl hydrolase family 36 N-terminal" evidence="6">
    <location>
        <begin position="40"/>
        <end position="302"/>
    </location>
</feature>
<proteinExistence type="predicted"/>
<feature type="domain" description="Glycosyl hydrolase family 36 C-terminal" evidence="5">
    <location>
        <begin position="673"/>
        <end position="766"/>
    </location>
</feature>
<dbReference type="Gene3D" id="2.70.98.60">
    <property type="entry name" value="alpha-galactosidase from lactobacil brevis"/>
    <property type="match status" value="1"/>
</dbReference>
<evidence type="ECO:0000259" key="6">
    <source>
        <dbReference type="Pfam" id="PF16875"/>
    </source>
</evidence>
<dbReference type="RefSeq" id="WP_151917672.1">
    <property type="nucleotide sequence ID" value="NZ_RQSP01000077.1"/>
</dbReference>
<comment type="caution">
    <text evidence="7">The sequence shown here is derived from an EMBL/GenBank/DDBJ whole genome shotgun (WGS) entry which is preliminary data.</text>
</comment>
<gene>
    <name evidence="7" type="ORF">EHS19_10330</name>
</gene>
<dbReference type="AlphaFoldDB" id="A0A5N5RDQ4"/>
<dbReference type="Gene3D" id="3.20.20.70">
    <property type="entry name" value="Aldolase class I"/>
    <property type="match status" value="1"/>
</dbReference>
<dbReference type="OrthoDB" id="9758822at2"/>
<dbReference type="FunFam" id="3.20.20.70:FF:000118">
    <property type="entry name" value="Alpha-galactosidase"/>
    <property type="match status" value="1"/>
</dbReference>
<comment type="catalytic activity">
    <reaction evidence="1">
        <text>Hydrolysis of terminal, non-reducing alpha-D-galactose residues in alpha-D-galactosides, including galactose oligosaccharides, galactomannans and galactolipids.</text>
        <dbReference type="EC" id="3.2.1.22"/>
    </reaction>
</comment>
<dbReference type="EC" id="3.2.1.22" evidence="2"/>
<dbReference type="GO" id="GO:0016052">
    <property type="term" value="P:carbohydrate catabolic process"/>
    <property type="evidence" value="ECO:0007669"/>
    <property type="project" value="InterPro"/>
</dbReference>
<organism evidence="7 8">
    <name type="scientific">Bifidobacterium jacchi</name>
    <dbReference type="NCBI Taxonomy" id="2490545"/>
    <lineage>
        <taxon>Bacteria</taxon>
        <taxon>Bacillati</taxon>
        <taxon>Actinomycetota</taxon>
        <taxon>Actinomycetes</taxon>
        <taxon>Bifidobacteriales</taxon>
        <taxon>Bifidobacteriaceae</taxon>
        <taxon>Bifidobacterium</taxon>
    </lineage>
</organism>
<dbReference type="InterPro" id="IPR050985">
    <property type="entry name" value="Alpha-glycosidase_related"/>
</dbReference>
<protein>
    <recommendedName>
        <fullName evidence="2">alpha-galactosidase</fullName>
        <ecNumber evidence="2">3.2.1.22</ecNumber>
    </recommendedName>
</protein>
<evidence type="ECO:0000256" key="4">
    <source>
        <dbReference type="ARBA" id="ARBA00023295"/>
    </source>
</evidence>
<dbReference type="InterPro" id="IPR000111">
    <property type="entry name" value="Glyco_hydro_27/36_CS"/>
</dbReference>
<evidence type="ECO:0000256" key="2">
    <source>
        <dbReference type="ARBA" id="ARBA00012755"/>
    </source>
</evidence>
<dbReference type="Pfam" id="PF16874">
    <property type="entry name" value="Glyco_hydro_36C"/>
    <property type="match status" value="1"/>
</dbReference>
<dbReference type="GO" id="GO:0004557">
    <property type="term" value="F:alpha-galactosidase activity"/>
    <property type="evidence" value="ECO:0007669"/>
    <property type="project" value="UniProtKB-EC"/>
</dbReference>
<dbReference type="EMBL" id="RQSP01000077">
    <property type="protein sequence ID" value="KAB5603600.1"/>
    <property type="molecule type" value="Genomic_DNA"/>
</dbReference>
<dbReference type="PANTHER" id="PTHR43053">
    <property type="entry name" value="GLYCOSIDASE FAMILY 31"/>
    <property type="match status" value="1"/>
</dbReference>
<dbReference type="Pfam" id="PF02065">
    <property type="entry name" value="Melibiase"/>
    <property type="match status" value="1"/>
</dbReference>
<dbReference type="PANTHER" id="PTHR43053:SF3">
    <property type="entry name" value="ALPHA-GALACTOSIDASE C-RELATED"/>
    <property type="match status" value="1"/>
</dbReference>